<dbReference type="PROSITE" id="PS50112">
    <property type="entry name" value="PAS"/>
    <property type="match status" value="1"/>
</dbReference>
<dbReference type="PANTHER" id="PTHR43711">
    <property type="entry name" value="TWO-COMPONENT HISTIDINE KINASE"/>
    <property type="match status" value="1"/>
</dbReference>
<evidence type="ECO:0000256" key="3">
    <source>
        <dbReference type="ARBA" id="ARBA00022679"/>
    </source>
</evidence>
<dbReference type="InterPro" id="IPR000014">
    <property type="entry name" value="PAS"/>
</dbReference>
<dbReference type="InterPro" id="IPR042463">
    <property type="entry name" value="HNOB_dom_associated_sf"/>
</dbReference>
<dbReference type="Gene3D" id="3.30.450.20">
    <property type="entry name" value="PAS domain"/>
    <property type="match status" value="2"/>
</dbReference>
<keyword evidence="3" id="KW-0808">Transferase</keyword>
<dbReference type="RefSeq" id="WP_400878775.1">
    <property type="nucleotide sequence ID" value="NZ_JBIWXY010000001.1"/>
</dbReference>
<proteinExistence type="predicted"/>
<comment type="catalytic activity">
    <reaction evidence="1">
        <text>ATP + protein L-histidine = ADP + protein N-phospho-L-histidine.</text>
        <dbReference type="EC" id="2.7.13.3"/>
    </reaction>
</comment>
<dbReference type="CDD" id="cd00130">
    <property type="entry name" value="PAS"/>
    <property type="match status" value="1"/>
</dbReference>
<dbReference type="PANTHER" id="PTHR43711:SF26">
    <property type="entry name" value="SENSOR HISTIDINE KINASE RCSC"/>
    <property type="match status" value="1"/>
</dbReference>
<evidence type="ECO:0000259" key="8">
    <source>
        <dbReference type="PROSITE" id="PS50109"/>
    </source>
</evidence>
<evidence type="ECO:0000256" key="7">
    <source>
        <dbReference type="ARBA" id="ARBA00023293"/>
    </source>
</evidence>
<dbReference type="Gene3D" id="1.10.287.130">
    <property type="match status" value="1"/>
</dbReference>
<dbReference type="SMART" id="SM00086">
    <property type="entry name" value="PAC"/>
    <property type="match status" value="1"/>
</dbReference>
<reference evidence="11 12" key="1">
    <citation type="submission" date="2024-11" db="EMBL/GenBank/DDBJ databases">
        <authorList>
            <person name="Kaparullina E.N."/>
            <person name="Delegan Y.A."/>
            <person name="Doronina N.V."/>
        </authorList>
    </citation>
    <scope>NUCLEOTIDE SEQUENCE [LARGE SCALE GENOMIC DNA]</scope>
    <source>
        <strain evidence="11 12">7sh_L</strain>
    </source>
</reference>
<evidence type="ECO:0000313" key="12">
    <source>
        <dbReference type="Proteomes" id="UP001617669"/>
    </source>
</evidence>
<evidence type="ECO:0000256" key="2">
    <source>
        <dbReference type="ARBA" id="ARBA00022553"/>
    </source>
</evidence>
<evidence type="ECO:0000259" key="9">
    <source>
        <dbReference type="PROSITE" id="PS50112"/>
    </source>
</evidence>
<evidence type="ECO:0000256" key="6">
    <source>
        <dbReference type="ARBA" id="ARBA00023012"/>
    </source>
</evidence>
<sequence length="632" mass="71970">MRQFRPALQLPSPTPDFLAFFPFHVIVDEHLIIQETGHGLQSLDFAQCHGRNIADLFDILAPIEFFCLQVLLSEREQTCLLRHKATGVLLGGKVTKHHQRYVAFLLIPWVADTADIKHIPLQPKSIKRAQRQLFYSSLLNTRKLNVQKKQLFQAHALLSMRESESRTLTHIVSMTDNSVIIANALGYIEWVNEAFVRRSGYLPEEVIGRYLGDLMDGDEDTAEQIKRQLQLKQSYHAELLRTAKDGTSYWVDLDIEPLFDANGQVFNYIAVARDITERKTAQETSSRLHGIMQSTFELSPDGFVTFNKKGVLSSFNPAFLNMTGLQPEQLYAIPQDEFVRLLKSLCQDDETSAAQRLPDAVVLRMTKPKLTVIKHSVREAQDSDDRFVGTIHYFRDITQESELHRMKGEFLSMAAHELRTPMSSIHGFTELLLKREFNADQQKDMLATVHRQSVRLTKLINDLLDLAKIEARKGMSFDIRPYRLTDIVDTALKEFLVSGEGRAISFNFNNHALKVSADFDKLIQALVNVLSNAHKYSDPGTEIRLYIHEQQKYQHTYVGIAVEDHGIGMSKEHMDHLFERFYRADTSGSIPGTGLGLCLVKEIMEIHGGWVDVSSVYGEGSVVTLWLKKLKD</sequence>
<dbReference type="InterPro" id="IPR003594">
    <property type="entry name" value="HATPase_dom"/>
</dbReference>
<evidence type="ECO:0000256" key="1">
    <source>
        <dbReference type="ARBA" id="ARBA00000085"/>
    </source>
</evidence>
<dbReference type="PROSITE" id="PS50109">
    <property type="entry name" value="HIS_KIN"/>
    <property type="match status" value="1"/>
</dbReference>
<evidence type="ECO:0000256" key="5">
    <source>
        <dbReference type="ARBA" id="ARBA00022777"/>
    </source>
</evidence>
<keyword evidence="4" id="KW-0547">Nucleotide-binding</keyword>
<dbReference type="Proteomes" id="UP001617669">
    <property type="component" value="Unassembled WGS sequence"/>
</dbReference>
<keyword evidence="7" id="KW-0141">cGMP biosynthesis</keyword>
<keyword evidence="2" id="KW-0597">Phosphoprotein</keyword>
<dbReference type="NCBIfam" id="TIGR00229">
    <property type="entry name" value="sensory_box"/>
    <property type="match status" value="1"/>
</dbReference>
<feature type="domain" description="PAS" evidence="9">
    <location>
        <begin position="164"/>
        <end position="219"/>
    </location>
</feature>
<name>A0ABW8GI45_9PROT</name>
<dbReference type="Gene3D" id="3.30.450.260">
    <property type="entry name" value="Haem NO binding associated domain"/>
    <property type="match status" value="1"/>
</dbReference>
<dbReference type="Pfam" id="PF13426">
    <property type="entry name" value="PAS_9"/>
    <property type="match status" value="2"/>
</dbReference>
<feature type="domain" description="Histidine kinase" evidence="8">
    <location>
        <begin position="413"/>
        <end position="631"/>
    </location>
</feature>
<dbReference type="InterPro" id="IPR011645">
    <property type="entry name" value="HNOB_dom_associated"/>
</dbReference>
<dbReference type="SMART" id="SM00091">
    <property type="entry name" value="PAS"/>
    <property type="match status" value="2"/>
</dbReference>
<protein>
    <submittedName>
        <fullName evidence="11">PAS domain-containing protein</fullName>
    </submittedName>
</protein>
<dbReference type="Pfam" id="PF00512">
    <property type="entry name" value="HisKA"/>
    <property type="match status" value="1"/>
</dbReference>
<dbReference type="PROSITE" id="PS50113">
    <property type="entry name" value="PAC"/>
    <property type="match status" value="1"/>
</dbReference>
<keyword evidence="12" id="KW-1185">Reference proteome</keyword>
<dbReference type="Pfam" id="PF02518">
    <property type="entry name" value="HATPase_c"/>
    <property type="match status" value="1"/>
</dbReference>
<dbReference type="SMART" id="SM00387">
    <property type="entry name" value="HATPase_c"/>
    <property type="match status" value="1"/>
</dbReference>
<dbReference type="SUPFAM" id="SSF47384">
    <property type="entry name" value="Homodimeric domain of signal transducing histidine kinase"/>
    <property type="match status" value="1"/>
</dbReference>
<dbReference type="InterPro" id="IPR035965">
    <property type="entry name" value="PAS-like_dom_sf"/>
</dbReference>
<dbReference type="PRINTS" id="PR00344">
    <property type="entry name" value="BCTRLSENSOR"/>
</dbReference>
<feature type="domain" description="PAC" evidence="10">
    <location>
        <begin position="233"/>
        <end position="287"/>
    </location>
</feature>
<dbReference type="InterPro" id="IPR036890">
    <property type="entry name" value="HATPase_C_sf"/>
</dbReference>
<dbReference type="InterPro" id="IPR005467">
    <property type="entry name" value="His_kinase_dom"/>
</dbReference>
<dbReference type="SMART" id="SM00388">
    <property type="entry name" value="HisKA"/>
    <property type="match status" value="1"/>
</dbReference>
<dbReference type="EMBL" id="JBIWXY010000001">
    <property type="protein sequence ID" value="MFJ5445056.1"/>
    <property type="molecule type" value="Genomic_DNA"/>
</dbReference>
<accession>A0ABW8GI45</accession>
<dbReference type="SUPFAM" id="SSF55785">
    <property type="entry name" value="PYP-like sensor domain (PAS domain)"/>
    <property type="match status" value="2"/>
</dbReference>
<dbReference type="CDD" id="cd00082">
    <property type="entry name" value="HisKA"/>
    <property type="match status" value="1"/>
</dbReference>
<dbReference type="Pfam" id="PF07701">
    <property type="entry name" value="HNOBA"/>
    <property type="match status" value="1"/>
</dbReference>
<dbReference type="InterPro" id="IPR003661">
    <property type="entry name" value="HisK_dim/P_dom"/>
</dbReference>
<dbReference type="InterPro" id="IPR004358">
    <property type="entry name" value="Sig_transdc_His_kin-like_C"/>
</dbReference>
<dbReference type="CDD" id="cd00075">
    <property type="entry name" value="HATPase"/>
    <property type="match status" value="1"/>
</dbReference>
<evidence type="ECO:0000256" key="4">
    <source>
        <dbReference type="ARBA" id="ARBA00022741"/>
    </source>
</evidence>
<gene>
    <name evidence="11" type="ORF">ACIKP9_02320</name>
</gene>
<comment type="caution">
    <text evidence="11">The sequence shown here is derived from an EMBL/GenBank/DDBJ whole genome shotgun (WGS) entry which is preliminary data.</text>
</comment>
<keyword evidence="5" id="KW-0418">Kinase</keyword>
<dbReference type="SUPFAM" id="SSF55874">
    <property type="entry name" value="ATPase domain of HSP90 chaperone/DNA topoisomerase II/histidine kinase"/>
    <property type="match status" value="1"/>
</dbReference>
<dbReference type="InterPro" id="IPR050736">
    <property type="entry name" value="Sensor_HK_Regulatory"/>
</dbReference>
<dbReference type="InterPro" id="IPR036097">
    <property type="entry name" value="HisK_dim/P_sf"/>
</dbReference>
<dbReference type="Gene3D" id="3.30.565.10">
    <property type="entry name" value="Histidine kinase-like ATPase, C-terminal domain"/>
    <property type="match status" value="1"/>
</dbReference>
<dbReference type="InterPro" id="IPR001610">
    <property type="entry name" value="PAC"/>
</dbReference>
<dbReference type="InterPro" id="IPR000700">
    <property type="entry name" value="PAS-assoc_C"/>
</dbReference>
<evidence type="ECO:0000313" key="11">
    <source>
        <dbReference type="EMBL" id="MFJ5445056.1"/>
    </source>
</evidence>
<evidence type="ECO:0000259" key="10">
    <source>
        <dbReference type="PROSITE" id="PS50113"/>
    </source>
</evidence>
<keyword evidence="6" id="KW-0902">Two-component regulatory system</keyword>
<organism evidence="11 12">
    <name type="scientific">Methylobacillus methanolivorans</name>
    <dbReference type="NCBI Taxonomy" id="1848927"/>
    <lineage>
        <taxon>Bacteria</taxon>
        <taxon>Pseudomonadati</taxon>
        <taxon>Pseudomonadota</taxon>
        <taxon>Betaproteobacteria</taxon>
        <taxon>Nitrosomonadales</taxon>
        <taxon>Methylophilaceae</taxon>
        <taxon>Methylobacillus</taxon>
    </lineage>
</organism>